<dbReference type="EMBL" id="UOGK01000100">
    <property type="protein sequence ID" value="VAX37080.1"/>
    <property type="molecule type" value="Genomic_DNA"/>
</dbReference>
<dbReference type="AlphaFoldDB" id="A0A3B1DPY7"/>
<evidence type="ECO:0000256" key="1">
    <source>
        <dbReference type="SAM" id="MobiDB-lite"/>
    </source>
</evidence>
<sequence length="357" mass="38237">MSPRTPAYQRTIHHPGRAFTLIELLVVIAIVAILIGLLVPALAGARRYAQKGKDSTQIRSIVQGMTVWGGQHDGAFPRPSLLDRANNTIDPGGDAPMVKDNTGNILSILIFNGMFDAEQAKSPAETNDSIVIDTGYERDSASHADAGNDEKSLALWDPGFAGFPGESDSFSGVPNAGRRKGDNGEEVGHNSYATAFPFGERKASWNANFNAKSVIAGNRGPQYRFKDGDIWTLEDRPIAQGSNTLRFYGNDESWSGHLAYGDGHVAFSNTPTPEGLRVAATGATDSSESSFLDNVFVNEAQAGTRMGRYDATLDTRPDIGTNAFLRLWGNVSFANDNGGEVHLQPVGLSGSDGNFID</sequence>
<protein>
    <recommendedName>
        <fullName evidence="4">Prepilin-type N-terminal cleavage/methylation domain-containing protein</fullName>
    </recommendedName>
</protein>
<dbReference type="Gene3D" id="3.30.700.10">
    <property type="entry name" value="Glycoprotein, Type 4 Pilin"/>
    <property type="match status" value="1"/>
</dbReference>
<feature type="transmembrane region" description="Helical" evidence="2">
    <location>
        <begin position="21"/>
        <end position="43"/>
    </location>
</feature>
<feature type="region of interest" description="Disordered" evidence="1">
    <location>
        <begin position="166"/>
        <end position="188"/>
    </location>
</feature>
<name>A0A3B1DPY7_9ZZZZ</name>
<evidence type="ECO:0008006" key="4">
    <source>
        <dbReference type="Google" id="ProtNLM"/>
    </source>
</evidence>
<keyword evidence="2" id="KW-0472">Membrane</keyword>
<dbReference type="InterPro" id="IPR045584">
    <property type="entry name" value="Pilin-like"/>
</dbReference>
<evidence type="ECO:0000256" key="2">
    <source>
        <dbReference type="SAM" id="Phobius"/>
    </source>
</evidence>
<evidence type="ECO:0000313" key="3">
    <source>
        <dbReference type="EMBL" id="VAX37080.1"/>
    </source>
</evidence>
<accession>A0A3B1DPY7</accession>
<keyword evidence="2" id="KW-0812">Transmembrane</keyword>
<dbReference type="Pfam" id="PF07963">
    <property type="entry name" value="N_methyl"/>
    <property type="match status" value="1"/>
</dbReference>
<keyword evidence="2" id="KW-1133">Transmembrane helix</keyword>
<dbReference type="NCBIfam" id="TIGR02532">
    <property type="entry name" value="IV_pilin_GFxxxE"/>
    <property type="match status" value="1"/>
</dbReference>
<dbReference type="SUPFAM" id="SSF54523">
    <property type="entry name" value="Pili subunits"/>
    <property type="match status" value="1"/>
</dbReference>
<organism evidence="3">
    <name type="scientific">hydrothermal vent metagenome</name>
    <dbReference type="NCBI Taxonomy" id="652676"/>
    <lineage>
        <taxon>unclassified sequences</taxon>
        <taxon>metagenomes</taxon>
        <taxon>ecological metagenomes</taxon>
    </lineage>
</organism>
<dbReference type="InterPro" id="IPR012902">
    <property type="entry name" value="N_methyl_site"/>
</dbReference>
<reference evidence="3" key="1">
    <citation type="submission" date="2018-06" db="EMBL/GenBank/DDBJ databases">
        <authorList>
            <person name="Zhirakovskaya E."/>
        </authorList>
    </citation>
    <scope>NUCLEOTIDE SEQUENCE</scope>
</reference>
<feature type="compositionally biased region" description="Basic and acidic residues" evidence="1">
    <location>
        <begin position="179"/>
        <end position="188"/>
    </location>
</feature>
<proteinExistence type="predicted"/>
<dbReference type="PANTHER" id="PTHR30093">
    <property type="entry name" value="GENERAL SECRETION PATHWAY PROTEIN G"/>
    <property type="match status" value="1"/>
</dbReference>
<gene>
    <name evidence="3" type="ORF">MNBD_PLANCTO03-118</name>
</gene>